<gene>
    <name evidence="2" type="primary">SSCI53050.1</name>
</gene>
<name>A0A0F7RVD5_9BASI</name>
<dbReference type="Proteomes" id="UP000242770">
    <property type="component" value="Unassembled WGS sequence"/>
</dbReference>
<reference evidence="3" key="1">
    <citation type="submission" date="2014-06" db="EMBL/GenBank/DDBJ databases">
        <authorList>
            <person name="Berkman P.J."/>
        </authorList>
    </citation>
    <scope>NUCLEOTIDE SEQUENCE [LARGE SCALE GENOMIC DNA]</scope>
</reference>
<evidence type="ECO:0000313" key="2">
    <source>
        <dbReference type="EMBL" id="CDS00866.1"/>
    </source>
</evidence>
<dbReference type="STRING" id="49012.A0A0F7RVD5"/>
<protein>
    <submittedName>
        <fullName evidence="2">Uncharacterized protein</fullName>
    </submittedName>
</protein>
<keyword evidence="3" id="KW-1185">Reference proteome</keyword>
<dbReference type="EMBL" id="CCFA01003155">
    <property type="protein sequence ID" value="CDS00866.1"/>
    <property type="molecule type" value="Genomic_DNA"/>
</dbReference>
<accession>A0A0F7RVD5</accession>
<proteinExistence type="predicted"/>
<sequence length="184" mass="18033">VATTAAQQDTLSTSTAAAPTAAAAGTTFPGLDLSALGIDVSSLTNLPDLSSLGIPSLTDASTTNTSNALAPATDLSELEKMMGIDLSSSTNNGASTSNDASPNFMDSSSLGNFNSAAGTGGFGEDTDMYGTGLGGLDLSNFDFSSLTGGGDASMRGSGGVDLSSFLTSFTSNQAADGNQENAGN</sequence>
<evidence type="ECO:0000256" key="1">
    <source>
        <dbReference type="SAM" id="MobiDB-lite"/>
    </source>
</evidence>
<organism evidence="2 3">
    <name type="scientific">Sporisorium scitamineum</name>
    <dbReference type="NCBI Taxonomy" id="49012"/>
    <lineage>
        <taxon>Eukaryota</taxon>
        <taxon>Fungi</taxon>
        <taxon>Dikarya</taxon>
        <taxon>Basidiomycota</taxon>
        <taxon>Ustilaginomycotina</taxon>
        <taxon>Ustilaginomycetes</taxon>
        <taxon>Ustilaginales</taxon>
        <taxon>Ustilaginaceae</taxon>
        <taxon>Sporisorium</taxon>
    </lineage>
</organism>
<feature type="compositionally biased region" description="Low complexity" evidence="1">
    <location>
        <begin position="87"/>
        <end position="101"/>
    </location>
</feature>
<feature type="non-terminal residue" evidence="2">
    <location>
        <position position="1"/>
    </location>
</feature>
<feature type="region of interest" description="Disordered" evidence="1">
    <location>
        <begin position="86"/>
        <end position="106"/>
    </location>
</feature>
<dbReference type="AlphaFoldDB" id="A0A0F7RVD5"/>
<evidence type="ECO:0000313" key="3">
    <source>
        <dbReference type="Proteomes" id="UP000242770"/>
    </source>
</evidence>